<evidence type="ECO:0000313" key="4">
    <source>
        <dbReference type="Proteomes" id="UP000656732"/>
    </source>
</evidence>
<feature type="compositionally biased region" description="Basic residues" evidence="2">
    <location>
        <begin position="1"/>
        <end position="12"/>
    </location>
</feature>
<dbReference type="Proteomes" id="UP000656732">
    <property type="component" value="Unassembled WGS sequence"/>
</dbReference>
<gene>
    <name evidence="3" type="ORF">GCM10010280_11410</name>
</gene>
<feature type="coiled-coil region" evidence="1">
    <location>
        <begin position="205"/>
        <end position="232"/>
    </location>
</feature>
<accession>A0A918BGH4</accession>
<comment type="caution">
    <text evidence="3">The sequence shown here is derived from an EMBL/GenBank/DDBJ whole genome shotgun (WGS) entry which is preliminary data.</text>
</comment>
<sequence length="787" mass="87966">MGKRQTRSRQKGKGAVWPGQPAVSQRTETTRARQSAAVASSTTSGSNDNAALLTEIQQVASEAQVVLAAGDESVDPNSGLEHAWQLYRALAKRQEEAANALTVQAEQLHTEWEELTAAAARQAEDASSVQEERAALDTRTKLLDRKERDLSDRERSAEVQFAERRLAAGRELESWLAEQRRTAVAALDSERQARHARWSEEQRRLAEAQTALDQRESELSQRERDLRSAQLRLEDDHEDIAHLKAALKEQQASRAERFESELTSRTGQLLQQLEEYRQRAAALAEGNGRLSARLNEYDSALASLGGMTLEQVVERIAELRTENARLLEENATAPRADARMLEQLQQQVAQLAADNEELVRERGELESALQRDRIAVNERQNYLEANNWLRAANGQLQQLLNEEAAKLNATAQAGKEGHVFPACSRMDQEFNAPRPSDAPMPDMPDLVRQMQAVIRQNAGLSYRLSDLRLVLAGMAMSRLHLFQGISGIGKTGLARALATAFGSDTSVAVVPVQAGWRDPQDLMGYYNSFDRIFYESEFTKALYRAQCPAFKDQPFFIILDEMNLSHPEQYFSGVLSALAIKDRPKLALTTAPVRNPADLIIDGTHIAIPENVWFIGTANHDETTVGFADKTYDRAFVLELPWQHPDLPVTATVPPEPLGLRRIGHAFSEAQATYGTQADGIIEFLDTHWRSRFAEELRIGWGNRLELQIKEFAPVVVAAGGRPGEALDHLLATRILRSVRGRYDIHADTLHTLRTDLVESLTRFDSAHEPAATQRLLDDEIRSRGRR</sequence>
<dbReference type="InterPro" id="IPR027417">
    <property type="entry name" value="P-loop_NTPase"/>
</dbReference>
<reference evidence="3" key="1">
    <citation type="journal article" date="2014" name="Int. J. Syst. Evol. Microbiol.">
        <title>Complete genome sequence of Corynebacterium casei LMG S-19264T (=DSM 44701T), isolated from a smear-ripened cheese.</title>
        <authorList>
            <consortium name="US DOE Joint Genome Institute (JGI-PGF)"/>
            <person name="Walter F."/>
            <person name="Albersmeier A."/>
            <person name="Kalinowski J."/>
            <person name="Ruckert C."/>
        </authorList>
    </citation>
    <scope>NUCLEOTIDE SEQUENCE</scope>
    <source>
        <strain evidence="3">JCM 4403</strain>
    </source>
</reference>
<evidence type="ECO:0000256" key="1">
    <source>
        <dbReference type="SAM" id="Coils"/>
    </source>
</evidence>
<name>A0A918BGH4_9ACTN</name>
<dbReference type="EMBL" id="BMTU01000002">
    <property type="protein sequence ID" value="GGQ67090.1"/>
    <property type="molecule type" value="Genomic_DNA"/>
</dbReference>
<evidence type="ECO:0008006" key="5">
    <source>
        <dbReference type="Google" id="ProtNLM"/>
    </source>
</evidence>
<dbReference type="Gene3D" id="3.40.50.300">
    <property type="entry name" value="P-loop containing nucleotide triphosphate hydrolases"/>
    <property type="match status" value="1"/>
</dbReference>
<organism evidence="3 4">
    <name type="scientific">Streptomyces pilosus</name>
    <dbReference type="NCBI Taxonomy" id="28893"/>
    <lineage>
        <taxon>Bacteria</taxon>
        <taxon>Bacillati</taxon>
        <taxon>Actinomycetota</taxon>
        <taxon>Actinomycetes</taxon>
        <taxon>Kitasatosporales</taxon>
        <taxon>Streptomycetaceae</taxon>
        <taxon>Streptomyces</taxon>
    </lineage>
</organism>
<protein>
    <recommendedName>
        <fullName evidence="5">ATPase dynein-related AAA domain-containing protein</fullName>
    </recommendedName>
</protein>
<dbReference type="AlphaFoldDB" id="A0A918BGH4"/>
<feature type="compositionally biased region" description="Low complexity" evidence="2">
    <location>
        <begin position="32"/>
        <end position="44"/>
    </location>
</feature>
<feature type="region of interest" description="Disordered" evidence="2">
    <location>
        <begin position="1"/>
        <end position="49"/>
    </location>
</feature>
<keyword evidence="1" id="KW-0175">Coiled coil</keyword>
<dbReference type="SUPFAM" id="SSF52540">
    <property type="entry name" value="P-loop containing nucleoside triphosphate hydrolases"/>
    <property type="match status" value="1"/>
</dbReference>
<evidence type="ECO:0000256" key="2">
    <source>
        <dbReference type="SAM" id="MobiDB-lite"/>
    </source>
</evidence>
<evidence type="ECO:0000313" key="3">
    <source>
        <dbReference type="EMBL" id="GGQ67090.1"/>
    </source>
</evidence>
<reference evidence="3" key="2">
    <citation type="submission" date="2020-09" db="EMBL/GenBank/DDBJ databases">
        <authorList>
            <person name="Sun Q."/>
            <person name="Ohkuma M."/>
        </authorList>
    </citation>
    <scope>NUCLEOTIDE SEQUENCE</scope>
    <source>
        <strain evidence="3">JCM 4403</strain>
    </source>
</reference>
<proteinExistence type="predicted"/>
<keyword evidence="4" id="KW-1185">Reference proteome</keyword>
<feature type="coiled-coil region" evidence="1">
    <location>
        <begin position="309"/>
        <end position="368"/>
    </location>
</feature>